<feature type="transmembrane region" description="Helical" evidence="1">
    <location>
        <begin position="151"/>
        <end position="172"/>
    </location>
</feature>
<dbReference type="Pfam" id="PF24800">
    <property type="entry name" value="DUF7702"/>
    <property type="match status" value="1"/>
</dbReference>
<feature type="transmembrane region" description="Helical" evidence="1">
    <location>
        <begin position="42"/>
        <end position="62"/>
    </location>
</feature>
<evidence type="ECO:0000256" key="1">
    <source>
        <dbReference type="SAM" id="Phobius"/>
    </source>
</evidence>
<keyword evidence="1" id="KW-0812">Transmembrane</keyword>
<keyword evidence="1" id="KW-1133">Transmembrane helix</keyword>
<dbReference type="PANTHER" id="PTHR42109:SF2">
    <property type="entry name" value="INTEGRAL MEMBRANE PROTEIN"/>
    <property type="match status" value="1"/>
</dbReference>
<gene>
    <name evidence="3" type="ORF">SLS56_006787</name>
</gene>
<feature type="transmembrane region" description="Helical" evidence="1">
    <location>
        <begin position="114"/>
        <end position="131"/>
    </location>
</feature>
<keyword evidence="4" id="KW-1185">Reference proteome</keyword>
<evidence type="ECO:0000259" key="2">
    <source>
        <dbReference type="Pfam" id="PF24800"/>
    </source>
</evidence>
<dbReference type="InterPro" id="IPR056119">
    <property type="entry name" value="DUF7702"/>
</dbReference>
<accession>A0ABR3SPT8</accession>
<dbReference type="EMBL" id="JAJVDC020000081">
    <property type="protein sequence ID" value="KAL1626476.1"/>
    <property type="molecule type" value="Genomic_DNA"/>
</dbReference>
<organism evidence="3 4">
    <name type="scientific">Neofusicoccum ribis</name>
    <dbReference type="NCBI Taxonomy" id="45134"/>
    <lineage>
        <taxon>Eukaryota</taxon>
        <taxon>Fungi</taxon>
        <taxon>Dikarya</taxon>
        <taxon>Ascomycota</taxon>
        <taxon>Pezizomycotina</taxon>
        <taxon>Dothideomycetes</taxon>
        <taxon>Dothideomycetes incertae sedis</taxon>
        <taxon>Botryosphaeriales</taxon>
        <taxon>Botryosphaeriaceae</taxon>
        <taxon>Neofusicoccum</taxon>
    </lineage>
</organism>
<dbReference type="Proteomes" id="UP001521116">
    <property type="component" value="Unassembled WGS sequence"/>
</dbReference>
<feature type="transmembrane region" description="Helical" evidence="1">
    <location>
        <begin position="221"/>
        <end position="241"/>
    </location>
</feature>
<feature type="transmembrane region" description="Helical" evidence="1">
    <location>
        <begin position="74"/>
        <end position="93"/>
    </location>
</feature>
<feature type="transmembrane region" description="Helical" evidence="1">
    <location>
        <begin position="184"/>
        <end position="201"/>
    </location>
</feature>
<reference evidence="3 4" key="1">
    <citation type="submission" date="2024-02" db="EMBL/GenBank/DDBJ databases">
        <title>De novo assembly and annotation of 12 fungi associated with fruit tree decline syndrome in Ontario, Canada.</title>
        <authorList>
            <person name="Sulman M."/>
            <person name="Ellouze W."/>
            <person name="Ilyukhin E."/>
        </authorList>
    </citation>
    <scope>NUCLEOTIDE SEQUENCE [LARGE SCALE GENOMIC DNA]</scope>
    <source>
        <strain evidence="3 4">M1-105</strain>
    </source>
</reference>
<name>A0ABR3SPT8_9PEZI</name>
<protein>
    <recommendedName>
        <fullName evidence="2">DUF7702 domain-containing protein</fullName>
    </recommendedName>
</protein>
<feature type="transmembrane region" description="Helical" evidence="1">
    <location>
        <begin position="12"/>
        <end position="30"/>
    </location>
</feature>
<evidence type="ECO:0000313" key="3">
    <source>
        <dbReference type="EMBL" id="KAL1626476.1"/>
    </source>
</evidence>
<dbReference type="PANTHER" id="PTHR42109">
    <property type="entry name" value="UNPLACED GENOMIC SCAFFOLD UM_SCAF_CONTIG_1.265, WHOLE GENOME SHOTGUN SEQUENCE"/>
    <property type="match status" value="1"/>
</dbReference>
<feature type="domain" description="DUF7702" evidence="2">
    <location>
        <begin position="4"/>
        <end position="247"/>
    </location>
</feature>
<proteinExistence type="predicted"/>
<evidence type="ECO:0000313" key="4">
    <source>
        <dbReference type="Proteomes" id="UP001521116"/>
    </source>
</evidence>
<comment type="caution">
    <text evidence="3">The sequence shown here is derived from an EMBL/GenBank/DDBJ whole genome shotgun (WGS) entry which is preliminary data.</text>
</comment>
<keyword evidence="1" id="KW-0472">Membrane</keyword>
<sequence length="266" mass="28123">MTHLTARSGISIALIILYTPILLVAIFLTIRHGLGRSSGWRFLLTFALARLLAASFQLATIAHPTNLSLYIGEWVLLGIALSPLELVSLGFLSRVIASINKTRATIVTPRHVRLVQLLNTVGLGLAVGGGVQAGNAVGDGGALVAPTITKVAVALFIASFACIVGVAVLVWPSVGYAEAGEKRLLVAVAVTAPFLLVRIVYTGVSVFHRTTAFNPVTGNVWVLFGMAFVMELVIVIIFEGVGLTLKKVKKEGEGERAVEMENKVGA</sequence>